<dbReference type="Proteomes" id="UP001054902">
    <property type="component" value="Unassembled WGS sequence"/>
</dbReference>
<evidence type="ECO:0000313" key="2">
    <source>
        <dbReference type="Proteomes" id="UP001054902"/>
    </source>
</evidence>
<organism evidence="1 2">
    <name type="scientific">Chaetoceros tenuissimus</name>
    <dbReference type="NCBI Taxonomy" id="426638"/>
    <lineage>
        <taxon>Eukaryota</taxon>
        <taxon>Sar</taxon>
        <taxon>Stramenopiles</taxon>
        <taxon>Ochrophyta</taxon>
        <taxon>Bacillariophyta</taxon>
        <taxon>Coscinodiscophyceae</taxon>
        <taxon>Chaetocerotophycidae</taxon>
        <taxon>Chaetocerotales</taxon>
        <taxon>Chaetocerotaceae</taxon>
        <taxon>Chaetoceros</taxon>
    </lineage>
</organism>
<keyword evidence="2" id="KW-1185">Reference proteome</keyword>
<dbReference type="AlphaFoldDB" id="A0AAD3HDP4"/>
<evidence type="ECO:0000313" key="1">
    <source>
        <dbReference type="EMBL" id="GFH59825.1"/>
    </source>
</evidence>
<evidence type="ECO:0008006" key="3">
    <source>
        <dbReference type="Google" id="ProtNLM"/>
    </source>
</evidence>
<name>A0AAD3HDP4_9STRA</name>
<dbReference type="EMBL" id="BLLK01000069">
    <property type="protein sequence ID" value="GFH59825.1"/>
    <property type="molecule type" value="Genomic_DNA"/>
</dbReference>
<gene>
    <name evidence="1" type="ORF">CTEN210_16301</name>
</gene>
<proteinExistence type="predicted"/>
<accession>A0AAD3HDP4</accession>
<sequence>MLASKFSGRWDDSLEKDRDGNYFIDEDFDRFKMMIDCLRKKAIATKDYPYSAPKGDTDFYRMLNYYNIMEGIYPVTLKEIYSPADVEDAVTLTEGIELKVDTKELCSFHLQHVGHFRGIESLELHIGEIQCLQVGMERLINYQENKFNYSQNLGVGDLSNTIALDAGKSCFLNGGTRTNIEKVEFKEGTIIRVELKNPSKWYVDGELVAKDEAKVGDIQICKPNNWHSDRFALSMKGNIKVRNVKYNRNA</sequence>
<dbReference type="Gene3D" id="3.30.710.10">
    <property type="entry name" value="Potassium Channel Kv1.1, Chain A"/>
    <property type="match status" value="1"/>
</dbReference>
<protein>
    <recommendedName>
        <fullName evidence="3">Potassium channel tetramerisation-type BTB domain-containing protein</fullName>
    </recommendedName>
</protein>
<reference evidence="1 2" key="1">
    <citation type="journal article" date="2021" name="Sci. Rep.">
        <title>The genome of the diatom Chaetoceros tenuissimus carries an ancient integrated fragment of an extant virus.</title>
        <authorList>
            <person name="Hongo Y."/>
            <person name="Kimura K."/>
            <person name="Takaki Y."/>
            <person name="Yoshida Y."/>
            <person name="Baba S."/>
            <person name="Kobayashi G."/>
            <person name="Nagasaki K."/>
            <person name="Hano T."/>
            <person name="Tomaru Y."/>
        </authorList>
    </citation>
    <scope>NUCLEOTIDE SEQUENCE [LARGE SCALE GENOMIC DNA]</scope>
    <source>
        <strain evidence="1 2">NIES-3715</strain>
    </source>
</reference>
<comment type="caution">
    <text evidence="1">The sequence shown here is derived from an EMBL/GenBank/DDBJ whole genome shotgun (WGS) entry which is preliminary data.</text>
</comment>
<dbReference type="InterPro" id="IPR011333">
    <property type="entry name" value="SKP1/BTB/POZ_sf"/>
</dbReference>